<proteinExistence type="predicted"/>
<dbReference type="InterPro" id="IPR043519">
    <property type="entry name" value="NT_sf"/>
</dbReference>
<dbReference type="Pfam" id="PF10706">
    <property type="entry name" value="Aminoglyc_resit"/>
    <property type="match status" value="1"/>
</dbReference>
<dbReference type="AlphaFoldDB" id="A0A7H8N892"/>
<dbReference type="RefSeq" id="WP_176162513.1">
    <property type="nucleotide sequence ID" value="NZ_CP054929.1"/>
</dbReference>
<dbReference type="Gene3D" id="3.30.460.40">
    <property type="match status" value="1"/>
</dbReference>
<name>A0A7H8N892_9ACTN</name>
<dbReference type="InterPro" id="IPR019646">
    <property type="entry name" value="Aminoglyc_AdlTrfase"/>
</dbReference>
<reference evidence="1 2" key="1">
    <citation type="submission" date="2020-06" db="EMBL/GenBank/DDBJ databases">
        <title>Genome mining for natural products.</title>
        <authorList>
            <person name="Zhang B."/>
            <person name="Shi J."/>
            <person name="Ge H."/>
        </authorList>
    </citation>
    <scope>NUCLEOTIDE SEQUENCE [LARGE SCALE GENOMIC DNA]</scope>
    <source>
        <strain evidence="1 2">NA00687</strain>
    </source>
</reference>
<sequence length="204" mass="22905">MVRTETPWGPWEPETPAEVARRFAGVPTPWWIAGGYAIELAVGRAVRDHADVDVLLLRRDQLAAQRALAGWEWWAADPPGTLRRWAPGELLPAPVHDVWCRPGPAEPWRVQLMLDEAVGETWISRRDPGVRLPLAALGRRTPTGVPYLTPEAQLYYKAAVPRPKDERDFAAALPHLTPPQRAWLSRAIARTRPAHPWRARLAAT</sequence>
<protein>
    <submittedName>
        <fullName evidence="1">Amino acid transporter</fullName>
    </submittedName>
</protein>
<evidence type="ECO:0000313" key="2">
    <source>
        <dbReference type="Proteomes" id="UP000509303"/>
    </source>
</evidence>
<accession>A0A7H8N892</accession>
<evidence type="ECO:0000313" key="1">
    <source>
        <dbReference type="EMBL" id="QKW50780.1"/>
    </source>
</evidence>
<dbReference type="Proteomes" id="UP000509303">
    <property type="component" value="Chromosome"/>
</dbReference>
<dbReference type="SUPFAM" id="SSF81301">
    <property type="entry name" value="Nucleotidyltransferase"/>
    <property type="match status" value="1"/>
</dbReference>
<keyword evidence="2" id="KW-1185">Reference proteome</keyword>
<gene>
    <name evidence="1" type="ORF">HUT08_15965</name>
</gene>
<organism evidence="1 2">
    <name type="scientific">Streptomyces buecherae</name>
    <dbReference type="NCBI Taxonomy" id="2763006"/>
    <lineage>
        <taxon>Bacteria</taxon>
        <taxon>Bacillati</taxon>
        <taxon>Actinomycetota</taxon>
        <taxon>Actinomycetes</taxon>
        <taxon>Kitasatosporales</taxon>
        <taxon>Streptomycetaceae</taxon>
        <taxon>Streptomyces</taxon>
    </lineage>
</organism>
<dbReference type="EMBL" id="CP054929">
    <property type="protein sequence ID" value="QKW50780.1"/>
    <property type="molecule type" value="Genomic_DNA"/>
</dbReference>